<keyword evidence="4" id="KW-0444">Lipid biosynthesis</keyword>
<dbReference type="Pfam" id="PF00698">
    <property type="entry name" value="Acyl_transf_1"/>
    <property type="match status" value="1"/>
</dbReference>
<feature type="region of interest" description="Disordered" evidence="13">
    <location>
        <begin position="112"/>
        <end position="134"/>
    </location>
</feature>
<dbReference type="GO" id="GO:0006633">
    <property type="term" value="P:fatty acid biosynthetic process"/>
    <property type="evidence" value="ECO:0007669"/>
    <property type="project" value="UniProtKB-KW"/>
</dbReference>
<proteinExistence type="inferred from homology"/>
<gene>
    <name evidence="15" type="ORF">BaRGS_00010662</name>
</gene>
<evidence type="ECO:0000256" key="3">
    <source>
        <dbReference type="ARBA" id="ARBA00013258"/>
    </source>
</evidence>
<keyword evidence="16" id="KW-1185">Reference proteome</keyword>
<evidence type="ECO:0000256" key="12">
    <source>
        <dbReference type="ARBA" id="ARBA00077751"/>
    </source>
</evidence>
<evidence type="ECO:0000256" key="13">
    <source>
        <dbReference type="SAM" id="MobiDB-lite"/>
    </source>
</evidence>
<evidence type="ECO:0000256" key="6">
    <source>
        <dbReference type="ARBA" id="ARBA00022832"/>
    </source>
</evidence>
<keyword evidence="8" id="KW-0443">Lipid metabolism</keyword>
<dbReference type="FunFam" id="3.30.70.250:FF:000005">
    <property type="entry name" value="Malonyl-CoA-acyl carrier protein transacylase, mitochondrial"/>
    <property type="match status" value="1"/>
</dbReference>
<keyword evidence="5" id="KW-0808">Transferase</keyword>
<evidence type="ECO:0000313" key="16">
    <source>
        <dbReference type="Proteomes" id="UP001519460"/>
    </source>
</evidence>
<dbReference type="GO" id="GO:0005739">
    <property type="term" value="C:mitochondrion"/>
    <property type="evidence" value="ECO:0007669"/>
    <property type="project" value="UniProtKB-SubCell"/>
</dbReference>
<reference evidence="15 16" key="1">
    <citation type="journal article" date="2023" name="Sci. Data">
        <title>Genome assembly of the Korean intertidal mud-creeper Batillaria attramentaria.</title>
        <authorList>
            <person name="Patra A.K."/>
            <person name="Ho P.T."/>
            <person name="Jun S."/>
            <person name="Lee S.J."/>
            <person name="Kim Y."/>
            <person name="Won Y.J."/>
        </authorList>
    </citation>
    <scope>NUCLEOTIDE SEQUENCE [LARGE SCALE GENOMIC DNA]</scope>
    <source>
        <strain evidence="15">Wonlab-2016</strain>
    </source>
</reference>
<evidence type="ECO:0000256" key="10">
    <source>
        <dbReference type="ARBA" id="ARBA00023160"/>
    </source>
</evidence>
<accession>A0ABD0LEQ4</accession>
<evidence type="ECO:0000256" key="1">
    <source>
        <dbReference type="ARBA" id="ARBA00004173"/>
    </source>
</evidence>
<dbReference type="GO" id="GO:0004314">
    <property type="term" value="F:[acyl-carrier-protein] S-malonyltransferase activity"/>
    <property type="evidence" value="ECO:0007669"/>
    <property type="project" value="UniProtKB-EC"/>
</dbReference>
<feature type="domain" description="Malonyl-CoA:ACP transacylase (MAT)" evidence="14">
    <location>
        <begin position="159"/>
        <end position="462"/>
    </location>
</feature>
<dbReference type="InterPro" id="IPR001227">
    <property type="entry name" value="Ac_transferase_dom_sf"/>
</dbReference>
<dbReference type="InterPro" id="IPR016035">
    <property type="entry name" value="Acyl_Trfase/lysoPLipase"/>
</dbReference>
<keyword evidence="6" id="KW-0276">Fatty acid metabolism</keyword>
<dbReference type="Gene3D" id="3.30.70.250">
    <property type="entry name" value="Malonyl-CoA ACP transacylase, ACP-binding"/>
    <property type="match status" value="1"/>
</dbReference>
<feature type="compositionally biased region" description="Polar residues" evidence="13">
    <location>
        <begin position="112"/>
        <end position="128"/>
    </location>
</feature>
<evidence type="ECO:0000256" key="9">
    <source>
        <dbReference type="ARBA" id="ARBA00023128"/>
    </source>
</evidence>
<dbReference type="InterPro" id="IPR052760">
    <property type="entry name" value="Mitochondrial_malonyltrans"/>
</dbReference>
<comment type="similarity">
    <text evidence="11">Belongs to the type II malonyltransferase family.</text>
</comment>
<evidence type="ECO:0000256" key="11">
    <source>
        <dbReference type="ARBA" id="ARBA00061523"/>
    </source>
</evidence>
<organism evidence="15 16">
    <name type="scientific">Batillaria attramentaria</name>
    <dbReference type="NCBI Taxonomy" id="370345"/>
    <lineage>
        <taxon>Eukaryota</taxon>
        <taxon>Metazoa</taxon>
        <taxon>Spiralia</taxon>
        <taxon>Lophotrochozoa</taxon>
        <taxon>Mollusca</taxon>
        <taxon>Gastropoda</taxon>
        <taxon>Caenogastropoda</taxon>
        <taxon>Sorbeoconcha</taxon>
        <taxon>Cerithioidea</taxon>
        <taxon>Batillariidae</taxon>
        <taxon>Batillaria</taxon>
    </lineage>
</organism>
<dbReference type="InterPro" id="IPR016036">
    <property type="entry name" value="Malonyl_transacylase_ACP-bd"/>
</dbReference>
<evidence type="ECO:0000256" key="8">
    <source>
        <dbReference type="ARBA" id="ARBA00023098"/>
    </source>
</evidence>
<dbReference type="PANTHER" id="PTHR47170:SF2">
    <property type="entry name" value="MALONYL-COA:ACP TRANSACYLASE (MAT) DOMAIN-CONTAINING PROTEIN"/>
    <property type="match status" value="1"/>
</dbReference>
<comment type="subcellular location">
    <subcellularLocation>
        <location evidence="1">Mitochondrion</location>
    </subcellularLocation>
</comment>
<dbReference type="InterPro" id="IPR014043">
    <property type="entry name" value="Acyl_transferase_dom"/>
</dbReference>
<comment type="caution">
    <text evidence="15">The sequence shown here is derived from an EMBL/GenBank/DDBJ whole genome shotgun (WGS) entry which is preliminary data.</text>
</comment>
<dbReference type="EMBL" id="JACVVK020000053">
    <property type="protein sequence ID" value="KAK7498074.1"/>
    <property type="molecule type" value="Genomic_DNA"/>
</dbReference>
<dbReference type="AlphaFoldDB" id="A0ABD0LEQ4"/>
<evidence type="ECO:0000256" key="2">
    <source>
        <dbReference type="ARBA" id="ARBA00005194"/>
    </source>
</evidence>
<dbReference type="EC" id="2.3.1.39" evidence="3"/>
<keyword evidence="7" id="KW-0809">Transit peptide</keyword>
<protein>
    <recommendedName>
        <fullName evidence="3">[acyl-carrier-protein] S-malonyltransferase</fullName>
        <ecNumber evidence="3">2.3.1.39</ecNumber>
    </recommendedName>
    <alternativeName>
        <fullName evidence="12">[Acyl-carrier-protein] malonyltransferase</fullName>
    </alternativeName>
</protein>
<dbReference type="SMART" id="SM00827">
    <property type="entry name" value="PKS_AT"/>
    <property type="match status" value="1"/>
</dbReference>
<keyword evidence="9" id="KW-0496">Mitochondrion</keyword>
<comment type="pathway">
    <text evidence="2">Lipid metabolism; fatty acid biosynthesis.</text>
</comment>
<dbReference type="Gene3D" id="3.40.366.10">
    <property type="entry name" value="Malonyl-Coenzyme A Acyl Carrier Protein, domain 2"/>
    <property type="match status" value="1"/>
</dbReference>
<keyword evidence="10" id="KW-0275">Fatty acid biosynthesis</keyword>
<name>A0ABD0LEQ4_9CAEN</name>
<dbReference type="PANTHER" id="PTHR47170">
    <property type="entry name" value="MALONYL-COA ACP TRANSACYLASE, ACP-BINDING"/>
    <property type="match status" value="1"/>
</dbReference>
<evidence type="ECO:0000259" key="14">
    <source>
        <dbReference type="SMART" id="SM00827"/>
    </source>
</evidence>
<sequence>MLATVRLLFSPKRRHIPQQCVKSLKRHYARRITTVDDDLQADRVPSRLRKRLEKHGLNPEEFIQDVTRPTTDRAEHVVSVRKGTVVPPASALPQFPHNEDELKRLVQDMSSASQDLNQGDDTPPSQFPSDMKKYNDWRRDQSRKAFRPKVDPAATSLILFPGQGSQFVGMGKSVMDYKSVRELYEEASEVLKYDLLELCLSGPISSLSSTVHCQPAVVVSSLAALQKLEEQNPEAIETCVGTAGLSVGEYAALVFAGVMDFADAVRIVQVRAEAMQRASEEVSSGMMTVFLSRQAKLKTAMLAAREYCSQRCNIEEPVCTIANYLYPECKVIAGHTEALDFIEKNAKAFGIRRTKRLPVSGAFHTSLMASAKQPLKEAISRVHLKKPEVPVYSNVTAAMYRHPKDVAKLLPEQVTSPVKWEQLMHVMYSRISGENFPQTFEMGPGSQLGVMLKLTNLKAYQAYANIEV</sequence>
<evidence type="ECO:0000256" key="4">
    <source>
        <dbReference type="ARBA" id="ARBA00022516"/>
    </source>
</evidence>
<evidence type="ECO:0000256" key="7">
    <source>
        <dbReference type="ARBA" id="ARBA00022946"/>
    </source>
</evidence>
<evidence type="ECO:0000256" key="5">
    <source>
        <dbReference type="ARBA" id="ARBA00022679"/>
    </source>
</evidence>
<dbReference type="SUPFAM" id="SSF52151">
    <property type="entry name" value="FabD/lysophospholipase-like"/>
    <property type="match status" value="1"/>
</dbReference>
<evidence type="ECO:0000313" key="15">
    <source>
        <dbReference type="EMBL" id="KAK7498074.1"/>
    </source>
</evidence>
<dbReference type="SUPFAM" id="SSF55048">
    <property type="entry name" value="Probable ACP-binding domain of malonyl-CoA ACP transacylase"/>
    <property type="match status" value="1"/>
</dbReference>
<dbReference type="Proteomes" id="UP001519460">
    <property type="component" value="Unassembled WGS sequence"/>
</dbReference>